<name>A0AAV3PNP2_LITER</name>
<feature type="domain" description="DUF4283" evidence="2">
    <location>
        <begin position="202"/>
        <end position="281"/>
    </location>
</feature>
<dbReference type="Proteomes" id="UP001454036">
    <property type="component" value="Unassembled WGS sequence"/>
</dbReference>
<feature type="region of interest" description="Disordered" evidence="1">
    <location>
        <begin position="116"/>
        <end position="143"/>
    </location>
</feature>
<proteinExistence type="predicted"/>
<evidence type="ECO:0000313" key="4">
    <source>
        <dbReference type="Proteomes" id="UP001454036"/>
    </source>
</evidence>
<dbReference type="InterPro" id="IPR025558">
    <property type="entry name" value="DUF4283"/>
</dbReference>
<feature type="compositionally biased region" description="Polar residues" evidence="1">
    <location>
        <begin position="29"/>
        <end position="38"/>
    </location>
</feature>
<feature type="region of interest" description="Disordered" evidence="1">
    <location>
        <begin position="1"/>
        <end position="93"/>
    </location>
</feature>
<protein>
    <recommendedName>
        <fullName evidence="2">DUF4283 domain-containing protein</fullName>
    </recommendedName>
</protein>
<comment type="caution">
    <text evidence="3">The sequence shown here is derived from an EMBL/GenBank/DDBJ whole genome shotgun (WGS) entry which is preliminary data.</text>
</comment>
<gene>
    <name evidence="3" type="ORF">LIER_37662</name>
</gene>
<sequence>MAGDEAADWPPPLEGGCAKALPPELGVTKPTTNSNISPNLRDVLSLAPPPISSMEGGHLNVSGPQAPPTITETPKPNISQPDITKTENPKNPKLHTMPPLSLMGGVASKLPIPSVSSGEASIKPTTPKPTTATETLLQGNPPNYQKPTYAHATLGLASFCTTEDYNHQACMDSNTLKPVELHDRNPNIRFKKADKQRYLNMMKHVLVGKFLHGRPTIAIIKEFFIALILKGAYNISLYHAKYLIIECDLLEDYTRLWVRLIWFTKTYPMRIFKWKADFDHTKESPLTPI</sequence>
<reference evidence="3 4" key="1">
    <citation type="submission" date="2024-01" db="EMBL/GenBank/DDBJ databases">
        <title>The complete chloroplast genome sequence of Lithospermum erythrorhizon: insights into the phylogenetic relationship among Boraginaceae species and the maternal lineages of purple gromwells.</title>
        <authorList>
            <person name="Okada T."/>
            <person name="Watanabe K."/>
        </authorList>
    </citation>
    <scope>NUCLEOTIDE SEQUENCE [LARGE SCALE GENOMIC DNA]</scope>
</reference>
<feature type="compositionally biased region" description="Low complexity" evidence="1">
    <location>
        <begin position="123"/>
        <end position="135"/>
    </location>
</feature>
<keyword evidence="4" id="KW-1185">Reference proteome</keyword>
<dbReference type="EMBL" id="BAABME010018301">
    <property type="protein sequence ID" value="GAA0153352.1"/>
    <property type="molecule type" value="Genomic_DNA"/>
</dbReference>
<evidence type="ECO:0000259" key="2">
    <source>
        <dbReference type="Pfam" id="PF14111"/>
    </source>
</evidence>
<accession>A0AAV3PNP2</accession>
<evidence type="ECO:0000256" key="1">
    <source>
        <dbReference type="SAM" id="MobiDB-lite"/>
    </source>
</evidence>
<dbReference type="Pfam" id="PF14111">
    <property type="entry name" value="DUF4283"/>
    <property type="match status" value="1"/>
</dbReference>
<evidence type="ECO:0000313" key="3">
    <source>
        <dbReference type="EMBL" id="GAA0153352.1"/>
    </source>
</evidence>
<feature type="compositionally biased region" description="Polar residues" evidence="1">
    <location>
        <begin position="68"/>
        <end position="83"/>
    </location>
</feature>
<organism evidence="3 4">
    <name type="scientific">Lithospermum erythrorhizon</name>
    <name type="common">Purple gromwell</name>
    <name type="synonym">Lithospermum officinale var. erythrorhizon</name>
    <dbReference type="NCBI Taxonomy" id="34254"/>
    <lineage>
        <taxon>Eukaryota</taxon>
        <taxon>Viridiplantae</taxon>
        <taxon>Streptophyta</taxon>
        <taxon>Embryophyta</taxon>
        <taxon>Tracheophyta</taxon>
        <taxon>Spermatophyta</taxon>
        <taxon>Magnoliopsida</taxon>
        <taxon>eudicotyledons</taxon>
        <taxon>Gunneridae</taxon>
        <taxon>Pentapetalae</taxon>
        <taxon>asterids</taxon>
        <taxon>lamiids</taxon>
        <taxon>Boraginales</taxon>
        <taxon>Boraginaceae</taxon>
        <taxon>Boraginoideae</taxon>
        <taxon>Lithospermeae</taxon>
        <taxon>Lithospermum</taxon>
    </lineage>
</organism>
<dbReference type="AlphaFoldDB" id="A0AAV3PNP2"/>